<dbReference type="AlphaFoldDB" id="A0A2A3ZBJ4"/>
<reference evidence="1 2" key="1">
    <citation type="journal article" date="2017" name="Elife">
        <title>Extensive horizontal gene transfer in cheese-associated bacteria.</title>
        <authorList>
            <person name="Bonham K.S."/>
            <person name="Wolfe B.E."/>
            <person name="Dutton R.J."/>
        </authorList>
    </citation>
    <scope>NUCLEOTIDE SEQUENCE [LARGE SCALE GENOMIC DNA]</scope>
    <source>
        <strain evidence="1 2">900_6</strain>
    </source>
</reference>
<comment type="caution">
    <text evidence="1">The sequence shown here is derived from an EMBL/GenBank/DDBJ whole genome shotgun (WGS) entry which is preliminary data.</text>
</comment>
<accession>A0A2A3ZBJ4</accession>
<name>A0A2A3ZBJ4_BREAU</name>
<sequence>MEVPIDHPLEGLAVLRFREVAPLKKHLSGLDSQIERWFAERRYLEYLDEINGGIFESRSEDVNHMISCRVDQIEAAEIERMETIKRAAQAFRDFAEVEIRLLDFVYGVLRLDRLLAIPSEPQNIPLPTLLSQLSTLVSLNNHKTDLFIRLALGLGYDEELGVGLRPLTYV</sequence>
<evidence type="ECO:0000313" key="2">
    <source>
        <dbReference type="Proteomes" id="UP000217720"/>
    </source>
</evidence>
<proteinExistence type="predicted"/>
<dbReference type="RefSeq" id="WP_096161123.1">
    <property type="nucleotide sequence ID" value="NZ_NRGO01000024.1"/>
</dbReference>
<dbReference type="EMBL" id="NRGO01000024">
    <property type="protein sequence ID" value="PCC48894.1"/>
    <property type="molecule type" value="Genomic_DNA"/>
</dbReference>
<protein>
    <submittedName>
        <fullName evidence="1">Uncharacterized protein</fullName>
    </submittedName>
</protein>
<evidence type="ECO:0000313" key="1">
    <source>
        <dbReference type="EMBL" id="PCC48894.1"/>
    </source>
</evidence>
<gene>
    <name evidence="1" type="ORF">CIK62_16205</name>
</gene>
<dbReference type="Proteomes" id="UP000217720">
    <property type="component" value="Unassembled WGS sequence"/>
</dbReference>
<organism evidence="1 2">
    <name type="scientific">Brevibacterium aurantiacum</name>
    <dbReference type="NCBI Taxonomy" id="273384"/>
    <lineage>
        <taxon>Bacteria</taxon>
        <taxon>Bacillati</taxon>
        <taxon>Actinomycetota</taxon>
        <taxon>Actinomycetes</taxon>
        <taxon>Micrococcales</taxon>
        <taxon>Brevibacteriaceae</taxon>
        <taxon>Brevibacterium</taxon>
    </lineage>
</organism>